<reference evidence="1 2" key="1">
    <citation type="submission" date="2009-01" db="EMBL/GenBank/DDBJ databases">
        <authorList>
            <person name="Qin X."/>
            <person name="Bachman B."/>
            <person name="Battles P."/>
            <person name="Bell A."/>
            <person name="Bess C."/>
            <person name="Bickham C."/>
            <person name="Chaboub L."/>
            <person name="Chen D."/>
            <person name="Coyle M."/>
            <person name="Deiros D.R."/>
            <person name="Dinh H."/>
            <person name="Forbes L."/>
            <person name="Fowler G."/>
            <person name="Francisco L."/>
            <person name="Fu Q."/>
            <person name="Gubbala S."/>
            <person name="Hale W."/>
            <person name="Han Y."/>
            <person name="Hemphill L."/>
            <person name="Highlander S.K."/>
            <person name="Hirani K."/>
            <person name="Hogues M."/>
            <person name="Jackson L."/>
            <person name="Jakkamsetti A."/>
            <person name="Javaid M."/>
            <person name="Jiang H."/>
            <person name="Korchina V."/>
            <person name="Kovar C."/>
            <person name="Lara F."/>
            <person name="Lee S."/>
            <person name="Mata R."/>
            <person name="Mathew T."/>
            <person name="Moen C."/>
            <person name="Morales K."/>
            <person name="Munidasa M."/>
            <person name="Nazareth L."/>
            <person name="Ngo R."/>
            <person name="Nguyen L."/>
            <person name="Okwuonu G."/>
            <person name="Ongeri F."/>
            <person name="Patil S."/>
            <person name="Petrosino J."/>
            <person name="Pham C."/>
            <person name="Pham P."/>
            <person name="Pu L.-L."/>
            <person name="Puazo M."/>
            <person name="Raj R."/>
            <person name="Reid J."/>
            <person name="Rouhana J."/>
            <person name="Saada N."/>
            <person name="Shang Y."/>
            <person name="Simmons D."/>
            <person name="Thornton R."/>
            <person name="Warren J."/>
            <person name="Weissenberger G."/>
            <person name="Zhang J."/>
            <person name="Zhang L."/>
            <person name="Zhou C."/>
            <person name="Zhu D."/>
            <person name="Muzny D."/>
            <person name="Worley K."/>
            <person name="Gibbs R."/>
        </authorList>
    </citation>
    <scope>NUCLEOTIDE SEQUENCE [LARGE SCALE GENOMIC DNA]</scope>
    <source>
        <strain evidence="1 2">DSM 15434</strain>
    </source>
</reference>
<proteinExistence type="predicted"/>
<sequence length="125" mass="12782">MLESVCVGQAPLVVDDLDLCTAAELGRVEQALAEGRTVLASALTERVATSFRGALAELRARADLVVLWPGVGPAAQAAGVSLRAVCDPQAPTQPGRGALVRRGQAMALQVACPVPAGEAVSRVRA</sequence>
<dbReference type="AlphaFoldDB" id="C0W941"/>
<keyword evidence="2" id="KW-1185">Reference proteome</keyword>
<dbReference type="eggNOG" id="COG1674">
    <property type="taxonomic scope" value="Bacteria"/>
</dbReference>
<gene>
    <name evidence="1" type="ORF">HMPREF0058_2385</name>
</gene>
<organism evidence="1 2">
    <name type="scientific">Actinomyces urogenitalis DSM 15434</name>
    <dbReference type="NCBI Taxonomy" id="525246"/>
    <lineage>
        <taxon>Bacteria</taxon>
        <taxon>Bacillati</taxon>
        <taxon>Actinomycetota</taxon>
        <taxon>Actinomycetes</taxon>
        <taxon>Actinomycetales</taxon>
        <taxon>Actinomycetaceae</taxon>
        <taxon>Actinomyces</taxon>
    </lineage>
</organism>
<dbReference type="Proteomes" id="UP000004778">
    <property type="component" value="Unassembled WGS sequence"/>
</dbReference>
<evidence type="ECO:0000313" key="1">
    <source>
        <dbReference type="EMBL" id="EEH64787.1"/>
    </source>
</evidence>
<name>C0W941_9ACTO</name>
<accession>C0W941</accession>
<dbReference type="EMBL" id="ACFH01000219">
    <property type="protein sequence ID" value="EEH64787.1"/>
    <property type="molecule type" value="Genomic_DNA"/>
</dbReference>
<protein>
    <submittedName>
        <fullName evidence="1">Uncharacterized protein</fullName>
    </submittedName>
</protein>
<evidence type="ECO:0000313" key="2">
    <source>
        <dbReference type="Proteomes" id="UP000004778"/>
    </source>
</evidence>
<dbReference type="HOGENOM" id="CLU_1987886_0_0_11"/>
<comment type="caution">
    <text evidence="1">The sequence shown here is derived from an EMBL/GenBank/DDBJ whole genome shotgun (WGS) entry which is preliminary data.</text>
</comment>